<organism evidence="2 3">
    <name type="scientific">Senna tora</name>
    <dbReference type="NCBI Taxonomy" id="362788"/>
    <lineage>
        <taxon>Eukaryota</taxon>
        <taxon>Viridiplantae</taxon>
        <taxon>Streptophyta</taxon>
        <taxon>Embryophyta</taxon>
        <taxon>Tracheophyta</taxon>
        <taxon>Spermatophyta</taxon>
        <taxon>Magnoliopsida</taxon>
        <taxon>eudicotyledons</taxon>
        <taxon>Gunneridae</taxon>
        <taxon>Pentapetalae</taxon>
        <taxon>rosids</taxon>
        <taxon>fabids</taxon>
        <taxon>Fabales</taxon>
        <taxon>Fabaceae</taxon>
        <taxon>Caesalpinioideae</taxon>
        <taxon>Cassia clade</taxon>
        <taxon>Senna</taxon>
    </lineage>
</organism>
<sequence>MDPNKRIKDGDDAPPPLSHLHEDIIENIFTFLPITESIRVGTTSTRYKKSWCLNRKLLFGREFEFRYPQQELVALIQRVFDSNIAPEIQAFCLYIDPDGVQPTIEKWLQICVSKQIQELELKFHGQFCLASRFVDIQTLRVLVLIHCEIQLPRVLTGLQFLNKLVLRQMEMTEQKIEALVAQCKLLGTLDLSECWKIRVLRVTHKRLTTLKIACLPDVAGIHMDVPNLRALFFCGFVMTIQFATKPLHLKEAFANFLPSRVYMEPSKIEHLAIDFSNVTVLTTSSIFLEVYMAGGSFCNPYDIATFLNSCPHMEVLFMDLNDYNYEFGMFWKLYHQPLFESFPYNLTSLKCVKLAGFQFQEYEVEVVKMILRKAVNLKALIFTTPKNNPSSIASSEGRCGERKGFIFLL</sequence>
<dbReference type="AlphaFoldDB" id="A0A834SJF6"/>
<dbReference type="OrthoDB" id="673865at2759"/>
<dbReference type="SUPFAM" id="SSF81383">
    <property type="entry name" value="F-box domain"/>
    <property type="match status" value="1"/>
</dbReference>
<dbReference type="SUPFAM" id="SSF52047">
    <property type="entry name" value="RNI-like"/>
    <property type="match status" value="1"/>
</dbReference>
<keyword evidence="3" id="KW-1185">Reference proteome</keyword>
<name>A0A834SJF6_9FABA</name>
<feature type="domain" description="At1g61320/AtMIF1 LRR" evidence="1">
    <location>
        <begin position="101"/>
        <end position="400"/>
    </location>
</feature>
<dbReference type="PANTHER" id="PTHR34145:SF54">
    <property type="entry name" value="FBD-ASSOCIATED F-BOX PLANT PROTEIN"/>
    <property type="match status" value="1"/>
</dbReference>
<dbReference type="InterPro" id="IPR055357">
    <property type="entry name" value="LRR_At1g61320_AtMIF1"/>
</dbReference>
<dbReference type="PANTHER" id="PTHR34145">
    <property type="entry name" value="OS02G0105600 PROTEIN"/>
    <property type="match status" value="1"/>
</dbReference>
<dbReference type="Proteomes" id="UP000634136">
    <property type="component" value="Unassembled WGS sequence"/>
</dbReference>
<evidence type="ECO:0000313" key="2">
    <source>
        <dbReference type="EMBL" id="KAF7803548.1"/>
    </source>
</evidence>
<dbReference type="InterPro" id="IPR032675">
    <property type="entry name" value="LRR_dom_sf"/>
</dbReference>
<dbReference type="EMBL" id="JAAIUW010000013">
    <property type="protein sequence ID" value="KAF7803548.1"/>
    <property type="molecule type" value="Genomic_DNA"/>
</dbReference>
<proteinExistence type="predicted"/>
<reference evidence="2" key="1">
    <citation type="submission" date="2020-09" db="EMBL/GenBank/DDBJ databases">
        <title>Genome-Enabled Discovery of Anthraquinone Biosynthesis in Senna tora.</title>
        <authorList>
            <person name="Kang S.-H."/>
            <person name="Pandey R.P."/>
            <person name="Lee C.-M."/>
            <person name="Sim J.-S."/>
            <person name="Jeong J.-T."/>
            <person name="Choi B.-S."/>
            <person name="Jung M."/>
            <person name="Ginzburg D."/>
            <person name="Zhao K."/>
            <person name="Won S.Y."/>
            <person name="Oh T.-J."/>
            <person name="Yu Y."/>
            <person name="Kim N.-H."/>
            <person name="Lee O.R."/>
            <person name="Lee T.-H."/>
            <person name="Bashyal P."/>
            <person name="Kim T.-S."/>
            <person name="Lee W.-H."/>
            <person name="Kawkins C."/>
            <person name="Kim C.-K."/>
            <person name="Kim J.S."/>
            <person name="Ahn B.O."/>
            <person name="Rhee S.Y."/>
            <person name="Sohng J.K."/>
        </authorList>
    </citation>
    <scope>NUCLEOTIDE SEQUENCE</scope>
    <source>
        <tissue evidence="2">Leaf</tissue>
    </source>
</reference>
<evidence type="ECO:0000313" key="3">
    <source>
        <dbReference type="Proteomes" id="UP000634136"/>
    </source>
</evidence>
<gene>
    <name evidence="2" type="ORF">G2W53_042659</name>
</gene>
<dbReference type="InterPro" id="IPR053772">
    <property type="entry name" value="At1g61320/At1g61330-like"/>
</dbReference>
<dbReference type="Gene3D" id="3.80.10.10">
    <property type="entry name" value="Ribonuclease Inhibitor"/>
    <property type="match status" value="1"/>
</dbReference>
<accession>A0A834SJF6</accession>
<protein>
    <submittedName>
        <fullName evidence="2">Putative FBD-associated F-box protein</fullName>
    </submittedName>
</protein>
<dbReference type="InterPro" id="IPR036047">
    <property type="entry name" value="F-box-like_dom_sf"/>
</dbReference>
<comment type="caution">
    <text evidence="2">The sequence shown here is derived from an EMBL/GenBank/DDBJ whole genome shotgun (WGS) entry which is preliminary data.</text>
</comment>
<dbReference type="Pfam" id="PF23622">
    <property type="entry name" value="LRR_At1g61320_AtMIF1"/>
    <property type="match status" value="1"/>
</dbReference>
<evidence type="ECO:0000259" key="1">
    <source>
        <dbReference type="Pfam" id="PF23622"/>
    </source>
</evidence>